<dbReference type="Gene3D" id="1.25.40.10">
    <property type="entry name" value="Tetratricopeptide repeat domain"/>
    <property type="match status" value="1"/>
</dbReference>
<dbReference type="InterPro" id="IPR011990">
    <property type="entry name" value="TPR-like_helical_dom_sf"/>
</dbReference>
<evidence type="ECO:0000259" key="7">
    <source>
        <dbReference type="PROSITE" id="PS51123"/>
    </source>
</evidence>
<evidence type="ECO:0000313" key="8">
    <source>
        <dbReference type="EMBL" id="POS01416.1"/>
    </source>
</evidence>
<dbReference type="Gene3D" id="2.120.10.30">
    <property type="entry name" value="TolB, C-terminal domain"/>
    <property type="match status" value="1"/>
</dbReference>
<gene>
    <name evidence="8" type="ORF">Q361_111127</name>
</gene>
<dbReference type="InterPro" id="IPR011659">
    <property type="entry name" value="WD40"/>
</dbReference>
<name>A0A2S4N6Q8_9FLAO</name>
<dbReference type="InterPro" id="IPR006664">
    <property type="entry name" value="OMP_bac"/>
</dbReference>
<dbReference type="SUPFAM" id="SSF103088">
    <property type="entry name" value="OmpA-like"/>
    <property type="match status" value="1"/>
</dbReference>
<sequence>MKKNIIYLGLLLTSGIIYAQNSFTEKADKLFQTYQYVGAIDEYLKIAESKNADTYVFTQLADSYYHIFKNEEAAKWYAKAVENTNNPETYYKYAQTLKSLGKYTDANKQMDVFSKMVPSDSRAIEHTKNPNYIPSLANKSKLFDVSEVNLAVKEQNDFGAFLTNNNELYFVSTRNTTNKKDKWSNQSYLDIYKSIKGNDGKFSEATPVSELNTAFHDGLVSISSDGKTMYFARDGHSEGKFQKRNGNVKLAQQGLYKAQFVDGKWTNIVALPFNSTEYSVTNPSISKDGKTLYFASNMPGGFGESDIWKVQINGDTYGTPENLGAKINSKEKENFPFITDDNILYFASTGKQGFGGFDLYKVNTTATQEPQNLGKPINSEKDDFSFCFNTQNNIGYFSSNRNGFDTIYGATTICSSQLFVNVLNKKTGALVQNAEVAILDAKGNTITKKTVSNKGTVDYDIDCNAEYALVVSAPNFDTEKVSIAGTKLATMNKTVEITPTEVIITDTEVILNPIYFDFNQSAITSQGALELDKLVKVMKANPAMVIFVKSHTDTKGTLDYNLILSQKRVDATLEYIRSKGITPDRISGKGFGSSQPKVECGGNCTEEQDAQNRRSEFVIVKK</sequence>
<dbReference type="InterPro" id="IPR011042">
    <property type="entry name" value="6-blade_b-propeller_TolB-like"/>
</dbReference>
<organism evidence="8 9">
    <name type="scientific">Flavobacterium croceum DSM 17960</name>
    <dbReference type="NCBI Taxonomy" id="1121886"/>
    <lineage>
        <taxon>Bacteria</taxon>
        <taxon>Pseudomonadati</taxon>
        <taxon>Bacteroidota</taxon>
        <taxon>Flavobacteriia</taxon>
        <taxon>Flavobacteriales</taxon>
        <taxon>Flavobacteriaceae</taxon>
        <taxon>Flavobacterium</taxon>
    </lineage>
</organism>
<dbReference type="InterPro" id="IPR006665">
    <property type="entry name" value="OmpA-like"/>
</dbReference>
<dbReference type="InterPro" id="IPR036737">
    <property type="entry name" value="OmpA-like_sf"/>
</dbReference>
<proteinExistence type="predicted"/>
<dbReference type="Pfam" id="PF07676">
    <property type="entry name" value="PD40"/>
    <property type="match status" value="3"/>
</dbReference>
<evidence type="ECO:0000256" key="2">
    <source>
        <dbReference type="ARBA" id="ARBA00023136"/>
    </source>
</evidence>
<dbReference type="Pfam" id="PF00691">
    <property type="entry name" value="OmpA"/>
    <property type="match status" value="1"/>
</dbReference>
<comment type="caution">
    <text evidence="8">The sequence shown here is derived from an EMBL/GenBank/DDBJ whole genome shotgun (WGS) entry which is preliminary data.</text>
</comment>
<dbReference type="RefSeq" id="WP_103726514.1">
    <property type="nucleotide sequence ID" value="NZ_PQNY01000011.1"/>
</dbReference>
<dbReference type="SUPFAM" id="SSF82171">
    <property type="entry name" value="DPP6 N-terminal domain-like"/>
    <property type="match status" value="1"/>
</dbReference>
<dbReference type="PANTHER" id="PTHR30329:SF21">
    <property type="entry name" value="LIPOPROTEIN YIAD-RELATED"/>
    <property type="match status" value="1"/>
</dbReference>
<dbReference type="PANTHER" id="PTHR30329">
    <property type="entry name" value="STATOR ELEMENT OF FLAGELLAR MOTOR COMPLEX"/>
    <property type="match status" value="1"/>
</dbReference>
<protein>
    <submittedName>
        <fullName evidence="8">WD40 repeat protein</fullName>
    </submittedName>
</protein>
<dbReference type="OrthoDB" id="9809364at2"/>
<keyword evidence="6" id="KW-0732">Signal</keyword>
<dbReference type="PRINTS" id="PR01021">
    <property type="entry name" value="OMPADOMAIN"/>
</dbReference>
<comment type="subcellular location">
    <subcellularLocation>
        <location evidence="1">Cell outer membrane</location>
    </subcellularLocation>
</comment>
<dbReference type="AlphaFoldDB" id="A0A2S4N6Q8"/>
<dbReference type="CDD" id="cd07185">
    <property type="entry name" value="OmpA_C-like"/>
    <property type="match status" value="1"/>
</dbReference>
<reference evidence="8 9" key="1">
    <citation type="submission" date="2018-01" db="EMBL/GenBank/DDBJ databases">
        <title>Genomic Encyclopedia of Type Strains, Phase I: the one thousand microbial genomes (KMG-I) project.</title>
        <authorList>
            <person name="Goeker M."/>
        </authorList>
    </citation>
    <scope>NUCLEOTIDE SEQUENCE [LARGE SCALE GENOMIC DNA]</scope>
    <source>
        <strain evidence="8 9">DSM 17960</strain>
    </source>
</reference>
<feature type="signal peptide" evidence="6">
    <location>
        <begin position="1"/>
        <end position="19"/>
    </location>
</feature>
<evidence type="ECO:0000256" key="3">
    <source>
        <dbReference type="ARBA" id="ARBA00023237"/>
    </source>
</evidence>
<keyword evidence="9" id="KW-1185">Reference proteome</keyword>
<feature type="chain" id="PRO_5015447269" evidence="6">
    <location>
        <begin position="20"/>
        <end position="622"/>
    </location>
</feature>
<evidence type="ECO:0000256" key="5">
    <source>
        <dbReference type="SAM" id="MobiDB-lite"/>
    </source>
</evidence>
<feature type="domain" description="OmpA-like" evidence="7">
    <location>
        <begin position="503"/>
        <end position="622"/>
    </location>
</feature>
<dbReference type="Gene3D" id="3.30.1330.60">
    <property type="entry name" value="OmpA-like domain"/>
    <property type="match status" value="1"/>
</dbReference>
<dbReference type="PROSITE" id="PS51123">
    <property type="entry name" value="OMPA_2"/>
    <property type="match status" value="1"/>
</dbReference>
<evidence type="ECO:0000256" key="4">
    <source>
        <dbReference type="PROSITE-ProRule" id="PRU00473"/>
    </source>
</evidence>
<evidence type="ECO:0000256" key="6">
    <source>
        <dbReference type="SAM" id="SignalP"/>
    </source>
</evidence>
<keyword evidence="2 4" id="KW-0472">Membrane</keyword>
<dbReference type="GO" id="GO:0009279">
    <property type="term" value="C:cell outer membrane"/>
    <property type="evidence" value="ECO:0007669"/>
    <property type="project" value="UniProtKB-SubCell"/>
</dbReference>
<dbReference type="EMBL" id="PQNY01000011">
    <property type="protein sequence ID" value="POS01416.1"/>
    <property type="molecule type" value="Genomic_DNA"/>
</dbReference>
<dbReference type="InterPro" id="IPR050330">
    <property type="entry name" value="Bact_OuterMem_StrucFunc"/>
</dbReference>
<dbReference type="Proteomes" id="UP000237056">
    <property type="component" value="Unassembled WGS sequence"/>
</dbReference>
<feature type="region of interest" description="Disordered" evidence="5">
    <location>
        <begin position="586"/>
        <end position="610"/>
    </location>
</feature>
<dbReference type="SUPFAM" id="SSF48452">
    <property type="entry name" value="TPR-like"/>
    <property type="match status" value="1"/>
</dbReference>
<accession>A0A2S4N6Q8</accession>
<evidence type="ECO:0000313" key="9">
    <source>
        <dbReference type="Proteomes" id="UP000237056"/>
    </source>
</evidence>
<evidence type="ECO:0000256" key="1">
    <source>
        <dbReference type="ARBA" id="ARBA00004442"/>
    </source>
</evidence>
<keyword evidence="3" id="KW-0998">Cell outer membrane</keyword>